<evidence type="ECO:0000259" key="1">
    <source>
        <dbReference type="PROSITE" id="PS51199"/>
    </source>
</evidence>
<name>A0ABR8HJC6_NOSPU</name>
<comment type="caution">
    <text evidence="2">The sequence shown here is derived from an EMBL/GenBank/DDBJ whole genome shotgun (WGS) entry which is preliminary data.</text>
</comment>
<feature type="domain" description="SF4 helicase" evidence="1">
    <location>
        <begin position="1"/>
        <end position="51"/>
    </location>
</feature>
<dbReference type="PANTHER" id="PTHR30153">
    <property type="entry name" value="REPLICATIVE DNA HELICASE DNAB"/>
    <property type="match status" value="1"/>
</dbReference>
<reference evidence="2 3" key="1">
    <citation type="journal article" date="2020" name="ISME J.">
        <title>Comparative genomics reveals insights into cyanobacterial evolution and habitat adaptation.</title>
        <authorList>
            <person name="Chen M.Y."/>
            <person name="Teng W.K."/>
            <person name="Zhao L."/>
            <person name="Hu C.X."/>
            <person name="Zhou Y.K."/>
            <person name="Han B.P."/>
            <person name="Song L.R."/>
            <person name="Shu W.S."/>
        </authorList>
    </citation>
    <scope>NUCLEOTIDE SEQUENCE [LARGE SCALE GENOMIC DNA]</scope>
    <source>
        <strain evidence="2 3">FACHB-252</strain>
    </source>
</reference>
<dbReference type="InterPro" id="IPR027417">
    <property type="entry name" value="P-loop_NTPase"/>
</dbReference>
<evidence type="ECO:0000313" key="2">
    <source>
        <dbReference type="EMBL" id="MBD2615924.1"/>
    </source>
</evidence>
<keyword evidence="3" id="KW-1185">Reference proteome</keyword>
<dbReference type="Gene3D" id="3.40.50.300">
    <property type="entry name" value="P-loop containing nucleotide triphosphate hydrolases"/>
    <property type="match status" value="1"/>
</dbReference>
<sequence length="53" mass="6314">MVYREEMHNPDTPERGIAELIVRKQRNGPTGTVKLLFDHQFSRFKNLSHSREF</sequence>
<protein>
    <recommendedName>
        <fullName evidence="1">SF4 helicase domain-containing protein</fullName>
    </recommendedName>
</protein>
<dbReference type="Pfam" id="PF03796">
    <property type="entry name" value="DnaB_C"/>
    <property type="match status" value="1"/>
</dbReference>
<evidence type="ECO:0000313" key="3">
    <source>
        <dbReference type="Proteomes" id="UP000606396"/>
    </source>
</evidence>
<dbReference type="InterPro" id="IPR007694">
    <property type="entry name" value="DNA_helicase_DnaB-like_C"/>
</dbReference>
<dbReference type="PANTHER" id="PTHR30153:SF2">
    <property type="entry name" value="REPLICATIVE DNA HELICASE"/>
    <property type="match status" value="1"/>
</dbReference>
<organism evidence="2 3">
    <name type="scientific">Nostoc punctiforme FACHB-252</name>
    <dbReference type="NCBI Taxonomy" id="1357509"/>
    <lineage>
        <taxon>Bacteria</taxon>
        <taxon>Bacillati</taxon>
        <taxon>Cyanobacteriota</taxon>
        <taxon>Cyanophyceae</taxon>
        <taxon>Nostocales</taxon>
        <taxon>Nostocaceae</taxon>
        <taxon>Nostoc</taxon>
    </lineage>
</organism>
<accession>A0ABR8HJC6</accession>
<gene>
    <name evidence="2" type="ORF">H6G94_32540</name>
</gene>
<proteinExistence type="predicted"/>
<dbReference type="EMBL" id="JACJTC010000034">
    <property type="protein sequence ID" value="MBD2615924.1"/>
    <property type="molecule type" value="Genomic_DNA"/>
</dbReference>
<dbReference type="PROSITE" id="PS51199">
    <property type="entry name" value="SF4_HELICASE"/>
    <property type="match status" value="1"/>
</dbReference>
<dbReference type="Proteomes" id="UP000606396">
    <property type="component" value="Unassembled WGS sequence"/>
</dbReference>